<dbReference type="AlphaFoldDB" id="A0A2P2KXU9"/>
<accession>A0A2P2KXU9</accession>
<reference evidence="1" key="1">
    <citation type="submission" date="2018-02" db="EMBL/GenBank/DDBJ databases">
        <title>Rhizophora mucronata_Transcriptome.</title>
        <authorList>
            <person name="Meera S.P."/>
            <person name="Sreeshan A."/>
            <person name="Augustine A."/>
        </authorList>
    </citation>
    <scope>NUCLEOTIDE SEQUENCE</scope>
    <source>
        <tissue evidence="1">Leaf</tissue>
    </source>
</reference>
<protein>
    <submittedName>
        <fullName evidence="1">Uncharacterized protein MANES_16G087200</fullName>
    </submittedName>
</protein>
<evidence type="ECO:0000313" key="1">
    <source>
        <dbReference type="EMBL" id="MBX10534.1"/>
    </source>
</evidence>
<dbReference type="EMBL" id="GGEC01030050">
    <property type="protein sequence ID" value="MBX10534.1"/>
    <property type="molecule type" value="Transcribed_RNA"/>
</dbReference>
<organism evidence="1">
    <name type="scientific">Rhizophora mucronata</name>
    <name type="common">Asiatic mangrove</name>
    <dbReference type="NCBI Taxonomy" id="61149"/>
    <lineage>
        <taxon>Eukaryota</taxon>
        <taxon>Viridiplantae</taxon>
        <taxon>Streptophyta</taxon>
        <taxon>Embryophyta</taxon>
        <taxon>Tracheophyta</taxon>
        <taxon>Spermatophyta</taxon>
        <taxon>Magnoliopsida</taxon>
        <taxon>eudicotyledons</taxon>
        <taxon>Gunneridae</taxon>
        <taxon>Pentapetalae</taxon>
        <taxon>rosids</taxon>
        <taxon>fabids</taxon>
        <taxon>Malpighiales</taxon>
        <taxon>Rhizophoraceae</taxon>
        <taxon>Rhizophora</taxon>
    </lineage>
</organism>
<name>A0A2P2KXU9_RHIMU</name>
<sequence>MDESGAAIWNTTSAPSMALSTWALSRRSAET</sequence>
<proteinExistence type="predicted"/>